<evidence type="ECO:0000313" key="2">
    <source>
        <dbReference type="Proteomes" id="UP000051530"/>
    </source>
</evidence>
<dbReference type="VEuPathDB" id="MicrosporidiaDB:M153_8108000852"/>
<gene>
    <name evidence="1" type="ORF">M153_8108000852</name>
</gene>
<evidence type="ECO:0000313" key="1">
    <source>
        <dbReference type="EMBL" id="KRH92291.1"/>
    </source>
</evidence>
<comment type="caution">
    <text evidence="1">The sequence shown here is derived from an EMBL/GenBank/DDBJ whole genome shotgun (WGS) entry which is preliminary data.</text>
</comment>
<organism evidence="1 2">
    <name type="scientific">Pseudoloma neurophilia</name>
    <dbReference type="NCBI Taxonomy" id="146866"/>
    <lineage>
        <taxon>Eukaryota</taxon>
        <taxon>Fungi</taxon>
        <taxon>Fungi incertae sedis</taxon>
        <taxon>Microsporidia</taxon>
        <taxon>Pseudoloma</taxon>
    </lineage>
</organism>
<name>A0A0R0LS02_9MICR</name>
<dbReference type="AlphaFoldDB" id="A0A0R0LS02"/>
<protein>
    <submittedName>
        <fullName evidence="1">Uncharacterized protein</fullName>
    </submittedName>
</protein>
<proteinExistence type="predicted"/>
<keyword evidence="2" id="KW-1185">Reference proteome</keyword>
<reference evidence="1 2" key="1">
    <citation type="submission" date="2015-07" db="EMBL/GenBank/DDBJ databases">
        <title>The genome of Pseudoloma neurophilia, a relevant intracellular parasite of the zebrafish.</title>
        <authorList>
            <person name="Ndikumana S."/>
            <person name="Pelin A."/>
            <person name="Sanders J."/>
            <person name="Corradi N."/>
        </authorList>
    </citation>
    <scope>NUCLEOTIDE SEQUENCE [LARGE SCALE GENOMIC DNA]</scope>
    <source>
        <strain evidence="1 2">MK1</strain>
    </source>
</reference>
<accession>A0A0R0LS02</accession>
<sequence>MVKKKLYQLTSMNQDLFKFQKRFNNTRQAHNWNEETSLQILEYLVDPEIYDQLQEGDTDAKL</sequence>
<dbReference type="Proteomes" id="UP000051530">
    <property type="component" value="Unassembled WGS sequence"/>
</dbReference>
<dbReference type="EMBL" id="LGUB01001044">
    <property type="protein sequence ID" value="KRH92291.1"/>
    <property type="molecule type" value="Genomic_DNA"/>
</dbReference>